<reference evidence="1" key="1">
    <citation type="submission" date="2021-01" db="EMBL/GenBank/DDBJ databases">
        <authorList>
            <person name="Corre E."/>
            <person name="Pelletier E."/>
            <person name="Niang G."/>
            <person name="Scheremetjew M."/>
            <person name="Finn R."/>
            <person name="Kale V."/>
            <person name="Holt S."/>
            <person name="Cochrane G."/>
            <person name="Meng A."/>
            <person name="Brown T."/>
            <person name="Cohen L."/>
        </authorList>
    </citation>
    <scope>NUCLEOTIDE SEQUENCE</scope>
    <source>
        <strain evidence="1">GSO104</strain>
    </source>
</reference>
<proteinExistence type="predicted"/>
<evidence type="ECO:0000313" key="1">
    <source>
        <dbReference type="EMBL" id="CAE4649027.1"/>
    </source>
</evidence>
<dbReference type="EMBL" id="HBNS01048065">
    <property type="protein sequence ID" value="CAE4649027.1"/>
    <property type="molecule type" value="Transcribed_RNA"/>
</dbReference>
<protein>
    <submittedName>
        <fullName evidence="1">Uncharacterized protein</fullName>
    </submittedName>
</protein>
<name>A0A7S4W3D1_9STRA</name>
<sequence length="103" mass="11706">MELSTCQHFNKPCHPTLTDRLQLLYPNCIRYSTTMGVFVSSSTCSNVDRNAFYVPDGAIQPTSEGDTSAKASEKHIERRGHLLQHHYDQVGIFQTQQHRKVSI</sequence>
<dbReference type="AlphaFoldDB" id="A0A7S4W3D1"/>
<accession>A0A7S4W3D1</accession>
<organism evidence="1">
    <name type="scientific">Ditylum brightwellii</name>
    <dbReference type="NCBI Taxonomy" id="49249"/>
    <lineage>
        <taxon>Eukaryota</taxon>
        <taxon>Sar</taxon>
        <taxon>Stramenopiles</taxon>
        <taxon>Ochrophyta</taxon>
        <taxon>Bacillariophyta</taxon>
        <taxon>Mediophyceae</taxon>
        <taxon>Lithodesmiophycidae</taxon>
        <taxon>Lithodesmiales</taxon>
        <taxon>Lithodesmiaceae</taxon>
        <taxon>Ditylum</taxon>
    </lineage>
</organism>
<gene>
    <name evidence="1" type="ORF">DBRI00130_LOCUS37024</name>
</gene>